<sequence>MSRLAKDMGMKTVIICLENPLNGKCKLFTVHKGLLTRSHNIFRSMLRQHPDVDNVKLQLPHSRAFQLYVVWLYTDVVHVESLKTSFPSEWETNDRIWDMLFTAYVLGQEMLDVDFQDAIMDKILEYLTSGVKICRALLLQLINEAYKKCKGHDPLRLILTELAVWGLGDAEFGLLIGEKTLHPASFEDLSKKISERISCKDSKDPPYLKHIGSCHYHRHWPEFCYKNKLNCEGMNVEPEEIYTPF</sequence>
<feature type="domain" description="BTB" evidence="1">
    <location>
        <begin position="11"/>
        <end position="81"/>
    </location>
</feature>
<organism evidence="2 3">
    <name type="scientific">Corynespora cassiicola Philippines</name>
    <dbReference type="NCBI Taxonomy" id="1448308"/>
    <lineage>
        <taxon>Eukaryota</taxon>
        <taxon>Fungi</taxon>
        <taxon>Dikarya</taxon>
        <taxon>Ascomycota</taxon>
        <taxon>Pezizomycotina</taxon>
        <taxon>Dothideomycetes</taxon>
        <taxon>Pleosporomycetidae</taxon>
        <taxon>Pleosporales</taxon>
        <taxon>Corynesporascaceae</taxon>
        <taxon>Corynespora</taxon>
    </lineage>
</organism>
<dbReference type="PROSITE" id="PS50097">
    <property type="entry name" value="BTB"/>
    <property type="match status" value="1"/>
</dbReference>
<keyword evidence="3" id="KW-1185">Reference proteome</keyword>
<protein>
    <recommendedName>
        <fullName evidence="1">BTB domain-containing protein</fullName>
    </recommendedName>
</protein>
<dbReference type="Proteomes" id="UP000240883">
    <property type="component" value="Unassembled WGS sequence"/>
</dbReference>
<evidence type="ECO:0000313" key="2">
    <source>
        <dbReference type="EMBL" id="PSN66198.1"/>
    </source>
</evidence>
<dbReference type="OrthoDB" id="1022638at2759"/>
<evidence type="ECO:0000313" key="3">
    <source>
        <dbReference type="Proteomes" id="UP000240883"/>
    </source>
</evidence>
<reference evidence="2 3" key="1">
    <citation type="journal article" date="2018" name="Front. Microbiol.">
        <title>Genome-Wide Analysis of Corynespora cassiicola Leaf Fall Disease Putative Effectors.</title>
        <authorList>
            <person name="Lopez D."/>
            <person name="Ribeiro S."/>
            <person name="Label P."/>
            <person name="Fumanal B."/>
            <person name="Venisse J.S."/>
            <person name="Kohler A."/>
            <person name="de Oliveira R.R."/>
            <person name="Labutti K."/>
            <person name="Lipzen A."/>
            <person name="Lail K."/>
            <person name="Bauer D."/>
            <person name="Ohm R.A."/>
            <person name="Barry K.W."/>
            <person name="Spatafora J."/>
            <person name="Grigoriev I.V."/>
            <person name="Martin F.M."/>
            <person name="Pujade-Renaud V."/>
        </authorList>
    </citation>
    <scope>NUCLEOTIDE SEQUENCE [LARGE SCALE GENOMIC DNA]</scope>
    <source>
        <strain evidence="2 3">Philippines</strain>
    </source>
</reference>
<accession>A0A2T2NMB9</accession>
<dbReference type="AlphaFoldDB" id="A0A2T2NMB9"/>
<evidence type="ECO:0000259" key="1">
    <source>
        <dbReference type="PROSITE" id="PS50097"/>
    </source>
</evidence>
<dbReference type="InterPro" id="IPR000210">
    <property type="entry name" value="BTB/POZ_dom"/>
</dbReference>
<gene>
    <name evidence="2" type="ORF">BS50DRAFT_635349</name>
</gene>
<name>A0A2T2NMB9_CORCC</name>
<proteinExistence type="predicted"/>
<dbReference type="EMBL" id="KZ678136">
    <property type="protein sequence ID" value="PSN66198.1"/>
    <property type="molecule type" value="Genomic_DNA"/>
</dbReference>